<dbReference type="EMBL" id="CBTK010000147">
    <property type="protein sequence ID" value="CDH45387.1"/>
    <property type="molecule type" value="Genomic_DNA"/>
</dbReference>
<name>A0A7U7GC15_9GAMM</name>
<sequence length="90" mass="10267">MVIVRKVGRDFLVQRGLGKPNDREQHGGYPTRRPIEGATLGISVNQQNFSTVAGQRRCHMHGQGRFTDAAFLIQKRQYHPSVFPFLRLYG</sequence>
<evidence type="ECO:0000313" key="2">
    <source>
        <dbReference type="Proteomes" id="UP000019184"/>
    </source>
</evidence>
<reference evidence="1 2" key="1">
    <citation type="journal article" date="2014" name="ISME J.">
        <title>Candidatus Competibacter-lineage genomes retrieved from metagenomes reveal functional metabolic diversity.</title>
        <authorList>
            <person name="McIlroy S.J."/>
            <person name="Albertsen M."/>
            <person name="Andresen E.K."/>
            <person name="Saunders A.M."/>
            <person name="Kristiansen R."/>
            <person name="Stokholm-Bjerregaard M."/>
            <person name="Nielsen K.L."/>
            <person name="Nielsen P.H."/>
        </authorList>
    </citation>
    <scope>NUCLEOTIDE SEQUENCE [LARGE SCALE GENOMIC DNA]</scope>
    <source>
        <strain evidence="1 2">Run_B_J11</strain>
    </source>
</reference>
<keyword evidence="2" id="KW-1185">Reference proteome</keyword>
<accession>A0A7U7GC15</accession>
<dbReference type="Proteomes" id="UP000019184">
    <property type="component" value="Unassembled WGS sequence"/>
</dbReference>
<dbReference type="AlphaFoldDB" id="A0A7U7GC15"/>
<gene>
    <name evidence="1" type="ORF">BN874_2300006</name>
</gene>
<protein>
    <submittedName>
        <fullName evidence="1">Uncharacterized protein</fullName>
    </submittedName>
</protein>
<comment type="caution">
    <text evidence="1">The sequence shown here is derived from an EMBL/GenBank/DDBJ whole genome shotgun (WGS) entry which is preliminary data.</text>
</comment>
<evidence type="ECO:0000313" key="1">
    <source>
        <dbReference type="EMBL" id="CDH45387.1"/>
    </source>
</evidence>
<organism evidence="1 2">
    <name type="scientific">Candidatus Contendobacter odensis Run_B_J11</name>
    <dbReference type="NCBI Taxonomy" id="1400861"/>
    <lineage>
        <taxon>Bacteria</taxon>
        <taxon>Pseudomonadati</taxon>
        <taxon>Pseudomonadota</taxon>
        <taxon>Gammaproteobacteria</taxon>
        <taxon>Candidatus Competibacteraceae</taxon>
        <taxon>Candidatus Contendibacter</taxon>
    </lineage>
</organism>
<proteinExistence type="predicted"/>